<proteinExistence type="predicted"/>
<dbReference type="Proteomes" id="UP000410492">
    <property type="component" value="Unassembled WGS sequence"/>
</dbReference>
<evidence type="ECO:0000313" key="1">
    <source>
        <dbReference type="EMBL" id="VEN41650.1"/>
    </source>
</evidence>
<dbReference type="EMBL" id="CAACVG010006783">
    <property type="protein sequence ID" value="VEN41650.1"/>
    <property type="molecule type" value="Genomic_DNA"/>
</dbReference>
<keyword evidence="2" id="KW-1185">Reference proteome</keyword>
<feature type="non-terminal residue" evidence="1">
    <location>
        <position position="63"/>
    </location>
</feature>
<accession>A0A653C1B6</accession>
<evidence type="ECO:0000313" key="2">
    <source>
        <dbReference type="Proteomes" id="UP000410492"/>
    </source>
</evidence>
<gene>
    <name evidence="1" type="ORF">CALMAC_LOCUS5402</name>
</gene>
<sequence length="63" mass="7582">MELHLDENSTEVVKNQKQSIFQLRYYTGDENENSSEAVKNQRQGQYSSYVIMYYLFYFIIQSL</sequence>
<dbReference type="AlphaFoldDB" id="A0A653C1B6"/>
<name>A0A653C1B6_CALMS</name>
<organism evidence="1 2">
    <name type="scientific">Callosobruchus maculatus</name>
    <name type="common">Southern cowpea weevil</name>
    <name type="synonym">Pulse bruchid</name>
    <dbReference type="NCBI Taxonomy" id="64391"/>
    <lineage>
        <taxon>Eukaryota</taxon>
        <taxon>Metazoa</taxon>
        <taxon>Ecdysozoa</taxon>
        <taxon>Arthropoda</taxon>
        <taxon>Hexapoda</taxon>
        <taxon>Insecta</taxon>
        <taxon>Pterygota</taxon>
        <taxon>Neoptera</taxon>
        <taxon>Endopterygota</taxon>
        <taxon>Coleoptera</taxon>
        <taxon>Polyphaga</taxon>
        <taxon>Cucujiformia</taxon>
        <taxon>Chrysomeloidea</taxon>
        <taxon>Chrysomelidae</taxon>
        <taxon>Bruchinae</taxon>
        <taxon>Bruchini</taxon>
        <taxon>Callosobruchus</taxon>
    </lineage>
</organism>
<protein>
    <submittedName>
        <fullName evidence="1">Uncharacterized protein</fullName>
    </submittedName>
</protein>
<reference evidence="1 2" key="1">
    <citation type="submission" date="2019-01" db="EMBL/GenBank/DDBJ databases">
        <authorList>
            <person name="Sayadi A."/>
        </authorList>
    </citation>
    <scope>NUCLEOTIDE SEQUENCE [LARGE SCALE GENOMIC DNA]</scope>
</reference>